<reference evidence="2 3" key="1">
    <citation type="journal article" date="2018" name="Front. Plant Sci.">
        <title>Red Clover (Trifolium pratense) and Zigzag Clover (T. medium) - A Picture of Genomic Similarities and Differences.</title>
        <authorList>
            <person name="Dluhosova J."/>
            <person name="Istvanek J."/>
            <person name="Nedelnik J."/>
            <person name="Repkova J."/>
        </authorList>
    </citation>
    <scope>NUCLEOTIDE SEQUENCE [LARGE SCALE GENOMIC DNA]</scope>
    <source>
        <strain evidence="3">cv. 10/8</strain>
        <tissue evidence="2">Leaf</tissue>
    </source>
</reference>
<dbReference type="EMBL" id="LXQA010197552">
    <property type="protein sequence ID" value="MCI32655.1"/>
    <property type="molecule type" value="Genomic_DNA"/>
</dbReference>
<dbReference type="Proteomes" id="UP000265520">
    <property type="component" value="Unassembled WGS sequence"/>
</dbReference>
<accession>A0A392RAS0</accession>
<protein>
    <submittedName>
        <fullName evidence="2">Uncharacterized protein</fullName>
    </submittedName>
</protein>
<comment type="caution">
    <text evidence="2">The sequence shown here is derived from an EMBL/GenBank/DDBJ whole genome shotgun (WGS) entry which is preliminary data.</text>
</comment>
<dbReference type="AlphaFoldDB" id="A0A392RAS0"/>
<organism evidence="2 3">
    <name type="scientific">Trifolium medium</name>
    <dbReference type="NCBI Taxonomy" id="97028"/>
    <lineage>
        <taxon>Eukaryota</taxon>
        <taxon>Viridiplantae</taxon>
        <taxon>Streptophyta</taxon>
        <taxon>Embryophyta</taxon>
        <taxon>Tracheophyta</taxon>
        <taxon>Spermatophyta</taxon>
        <taxon>Magnoliopsida</taxon>
        <taxon>eudicotyledons</taxon>
        <taxon>Gunneridae</taxon>
        <taxon>Pentapetalae</taxon>
        <taxon>rosids</taxon>
        <taxon>fabids</taxon>
        <taxon>Fabales</taxon>
        <taxon>Fabaceae</taxon>
        <taxon>Papilionoideae</taxon>
        <taxon>50 kb inversion clade</taxon>
        <taxon>NPAAA clade</taxon>
        <taxon>Hologalegina</taxon>
        <taxon>IRL clade</taxon>
        <taxon>Trifolieae</taxon>
        <taxon>Trifolium</taxon>
    </lineage>
</organism>
<name>A0A392RAS0_9FABA</name>
<evidence type="ECO:0000256" key="1">
    <source>
        <dbReference type="SAM" id="MobiDB-lite"/>
    </source>
</evidence>
<keyword evidence="3" id="KW-1185">Reference proteome</keyword>
<evidence type="ECO:0000313" key="2">
    <source>
        <dbReference type="EMBL" id="MCI32655.1"/>
    </source>
</evidence>
<evidence type="ECO:0000313" key="3">
    <source>
        <dbReference type="Proteomes" id="UP000265520"/>
    </source>
</evidence>
<sequence length="73" mass="7888">MLESLNETSTKKRRAAETFDDEQPFGPNVVELADADTSEIPNPAVQVPSSSRPPKRAAASQELGSFFAPRTTP</sequence>
<feature type="non-terminal residue" evidence="2">
    <location>
        <position position="73"/>
    </location>
</feature>
<feature type="compositionally biased region" description="Low complexity" evidence="1">
    <location>
        <begin position="48"/>
        <end position="60"/>
    </location>
</feature>
<proteinExistence type="predicted"/>
<feature type="region of interest" description="Disordered" evidence="1">
    <location>
        <begin position="1"/>
        <end position="73"/>
    </location>
</feature>